<keyword evidence="3" id="KW-0539">Nucleus</keyword>
<keyword evidence="5" id="KW-1185">Reference proteome</keyword>
<dbReference type="GeneID" id="101560201"/>
<comment type="subcellular location">
    <subcellularLocation>
        <location evidence="1">Nucleus</location>
    </subcellularLocation>
</comment>
<name>A0A6P6EHP5_OCTDE</name>
<feature type="compositionally biased region" description="Basic residues" evidence="4">
    <location>
        <begin position="396"/>
        <end position="405"/>
    </location>
</feature>
<dbReference type="AlphaFoldDB" id="A0A6P6EHP5"/>
<dbReference type="InParanoid" id="A0A6P6EHP5"/>
<feature type="compositionally biased region" description="Basic residues" evidence="4">
    <location>
        <begin position="433"/>
        <end position="443"/>
    </location>
</feature>
<organism evidence="5 6">
    <name type="scientific">Octodon degus</name>
    <name type="common">Degu</name>
    <name type="synonym">Sciurus degus</name>
    <dbReference type="NCBI Taxonomy" id="10160"/>
    <lineage>
        <taxon>Eukaryota</taxon>
        <taxon>Metazoa</taxon>
        <taxon>Chordata</taxon>
        <taxon>Craniata</taxon>
        <taxon>Vertebrata</taxon>
        <taxon>Euteleostomi</taxon>
        <taxon>Mammalia</taxon>
        <taxon>Eutheria</taxon>
        <taxon>Euarchontoglires</taxon>
        <taxon>Glires</taxon>
        <taxon>Rodentia</taxon>
        <taxon>Hystricomorpha</taxon>
        <taxon>Octodontidae</taxon>
        <taxon>Octodon</taxon>
    </lineage>
</organism>
<accession>A0A6P6EHP5</accession>
<evidence type="ECO:0000256" key="3">
    <source>
        <dbReference type="ARBA" id="ARBA00023242"/>
    </source>
</evidence>
<dbReference type="OrthoDB" id="2019504at2759"/>
<feature type="region of interest" description="Disordered" evidence="4">
    <location>
        <begin position="380"/>
        <end position="503"/>
    </location>
</feature>
<evidence type="ECO:0000256" key="2">
    <source>
        <dbReference type="ARBA" id="ARBA00006374"/>
    </source>
</evidence>
<feature type="region of interest" description="Disordered" evidence="4">
    <location>
        <begin position="515"/>
        <end position="537"/>
    </location>
</feature>
<dbReference type="PANTHER" id="PTHR13026">
    <property type="entry name" value="NNP-1 PROTEIN NOVEL NUCLEAR PROTEIN 1 NOP52"/>
    <property type="match status" value="1"/>
</dbReference>
<comment type="similarity">
    <text evidence="2">Belongs to the RRP1 family.</text>
</comment>
<proteinExistence type="inferred from homology"/>
<dbReference type="FunCoup" id="A0A6P6EHP5">
    <property type="interactions" value="3147"/>
</dbReference>
<dbReference type="Pfam" id="PF05997">
    <property type="entry name" value="Nop52"/>
    <property type="match status" value="1"/>
</dbReference>
<protein>
    <submittedName>
        <fullName evidence="6">Ribosomal RNA processing protein 1 homolog B isoform X1</fullName>
    </submittedName>
</protein>
<feature type="compositionally biased region" description="Basic residues" evidence="4">
    <location>
        <begin position="490"/>
        <end position="501"/>
    </location>
</feature>
<evidence type="ECO:0000256" key="1">
    <source>
        <dbReference type="ARBA" id="ARBA00004123"/>
    </source>
</evidence>
<feature type="compositionally biased region" description="Basic and acidic residues" evidence="4">
    <location>
        <begin position="421"/>
        <end position="432"/>
    </location>
</feature>
<evidence type="ECO:0000313" key="5">
    <source>
        <dbReference type="Proteomes" id="UP000515203"/>
    </source>
</evidence>
<dbReference type="RefSeq" id="XP_023571816.1">
    <property type="nucleotide sequence ID" value="XM_023716048.1"/>
</dbReference>
<dbReference type="Proteomes" id="UP000515203">
    <property type="component" value="Unplaced"/>
</dbReference>
<evidence type="ECO:0000313" key="6">
    <source>
        <dbReference type="RefSeq" id="XP_023571816.1"/>
    </source>
</evidence>
<dbReference type="CTD" id="23076"/>
<dbReference type="GO" id="GO:0030688">
    <property type="term" value="C:preribosome, small subunit precursor"/>
    <property type="evidence" value="ECO:0007669"/>
    <property type="project" value="InterPro"/>
</dbReference>
<gene>
    <name evidence="6" type="primary">Rrp1b</name>
</gene>
<feature type="compositionally biased region" description="Polar residues" evidence="4">
    <location>
        <begin position="448"/>
        <end position="463"/>
    </location>
</feature>
<dbReference type="GO" id="GO:0005634">
    <property type="term" value="C:nucleus"/>
    <property type="evidence" value="ECO:0007669"/>
    <property type="project" value="UniProtKB-SubCell"/>
</dbReference>
<dbReference type="GO" id="GO:0006364">
    <property type="term" value="P:rRNA processing"/>
    <property type="evidence" value="ECO:0007669"/>
    <property type="project" value="InterPro"/>
</dbReference>
<reference evidence="6" key="1">
    <citation type="submission" date="2025-08" db="UniProtKB">
        <authorList>
            <consortium name="RefSeq"/>
        </authorList>
    </citation>
    <scope>IDENTIFICATION</scope>
</reference>
<dbReference type="InterPro" id="IPR010301">
    <property type="entry name" value="RRP1"/>
</dbReference>
<sequence>MAPVMQPAEIQFAQRLASSEKGVRDRAVRKLRQYLSVKTQRETGGFSQEEFLKIWKGLFYCMWVQDEPCLQEELANMISQLIHIVNNSEAQHLFVQTFWQTMNREWKEIDKPCLDRYYMLIRLVLRQSFEVLKQSNWQESQIQLFLDVLVKGLLCPESQSPDDVRFHFIDIYLDELSRVGGRELLADQNLKFIDPFCRTAAKTKDHILLQRIASGVFEVIINQSSLVPEETVEEEKINGVDGDLCGEEIAGNETPCKKAVRNKAALGKCHSRRDGISGDRERDDCGALKDMGRLLQFDYKAIADRLLEVTSRKNISPINRKHLCKLIKRFQDLSEASSSRVEDGKDAIHAQNSGKTQIPAIGRVESVALVLSDGASALGFPEEFSGDENDRALSQGRKKKKRSKSIKPAELEMEGGNKASLAEDKDSEDSLQRRKRKKRKKNHVQPEICNSSNVFTSLQQSKNGEAWAAEAAPSPGDRGSLERPCTAAGHSKRKRQRKRSLRAQGEMWEPTVLLSEDSGIPPVPATQASPAKGAHAAKRKRKLGAVPINGSGLATLAWPQAQKEGNDGQATLPQCRGPQHKTAESGNHDLCPVSNQKMAVSKKRKKMKEVSNLVERNGVLRSRVRQFQAMGSSGTLTSLKKPLRTENDFVKFSTPILPKPLFFRKSKSISAACSPGAVIQPNKTPPSSKKVTFGLNRNMTAEFKKTDKSILVSPTGPSRVAFNPEQRPLHGVLKTPASSPASATLGARTPLVTTPMRRPKAMDFF</sequence>
<evidence type="ECO:0000256" key="4">
    <source>
        <dbReference type="SAM" id="MobiDB-lite"/>
    </source>
</evidence>
<dbReference type="PANTHER" id="PTHR13026:SF2">
    <property type="entry name" value="RIBOSOMAL RNA PROCESSING PROTEIN 1 HOMOLOG B"/>
    <property type="match status" value="1"/>
</dbReference>